<protein>
    <submittedName>
        <fullName evidence="4">PspC domain-containing protein</fullName>
    </submittedName>
</protein>
<evidence type="ECO:0000256" key="1">
    <source>
        <dbReference type="SAM" id="MobiDB-lite"/>
    </source>
</evidence>
<feature type="transmembrane region" description="Helical" evidence="2">
    <location>
        <begin position="64"/>
        <end position="86"/>
    </location>
</feature>
<evidence type="ECO:0000313" key="4">
    <source>
        <dbReference type="EMBL" id="TFU32796.1"/>
    </source>
</evidence>
<organism evidence="4 5">
    <name type="scientific">Microbacterium paludicola</name>
    <dbReference type="NCBI Taxonomy" id="300019"/>
    <lineage>
        <taxon>Bacteria</taxon>
        <taxon>Bacillati</taxon>
        <taxon>Actinomycetota</taxon>
        <taxon>Actinomycetes</taxon>
        <taxon>Micrococcales</taxon>
        <taxon>Microbacteriaceae</taxon>
        <taxon>Microbacterium</taxon>
    </lineage>
</organism>
<reference evidence="4 5" key="1">
    <citation type="submission" date="2019-03" db="EMBL/GenBank/DDBJ databases">
        <title>Diversity of the mouse oral microbiome.</title>
        <authorList>
            <person name="Joseph S."/>
            <person name="Aduse-Opoku J."/>
            <person name="Curtis M."/>
            <person name="Wade W."/>
            <person name="Hashim A."/>
        </authorList>
    </citation>
    <scope>NUCLEOTIDE SEQUENCE [LARGE SCALE GENOMIC DNA]</scope>
    <source>
        <strain evidence="4 5">P1012</strain>
    </source>
</reference>
<gene>
    <name evidence="4" type="ORF">E4U02_08700</name>
</gene>
<keyword evidence="2" id="KW-0472">Membrane</keyword>
<keyword evidence="5" id="KW-1185">Reference proteome</keyword>
<dbReference type="Pfam" id="PF04024">
    <property type="entry name" value="PspC"/>
    <property type="match status" value="1"/>
</dbReference>
<dbReference type="InterPro" id="IPR007168">
    <property type="entry name" value="Phageshock_PspC_N"/>
</dbReference>
<proteinExistence type="predicted"/>
<feature type="transmembrane region" description="Helical" evidence="2">
    <location>
        <begin position="323"/>
        <end position="341"/>
    </location>
</feature>
<dbReference type="RefSeq" id="WP_135114455.1">
    <property type="nucleotide sequence ID" value="NZ_JADGLL010000018.1"/>
</dbReference>
<comment type="caution">
    <text evidence="4">The sequence shown here is derived from an EMBL/GenBank/DDBJ whole genome shotgun (WGS) entry which is preliminary data.</text>
</comment>
<name>A0A4Y9FX20_9MICO</name>
<evidence type="ECO:0000256" key="2">
    <source>
        <dbReference type="SAM" id="Phobius"/>
    </source>
</evidence>
<feature type="region of interest" description="Disordered" evidence="1">
    <location>
        <begin position="1"/>
        <end position="26"/>
    </location>
</feature>
<sequence length="496" mass="52857">MTQNTVPAAEPETPQRPPAAPATPAQDAEGRFFTWLRDLGLVRDGGWLGGVCAAIAERTGIDPLIVRGIVVAVTVLGFPGLWLYALAWALLPDGSGRIPLQMRAGSAPALLGVAATFAVGLLALWLGNTLFEAILYSGSDGWFRSAIEAGLWLAALGAIAVVLILIFRRRSEHPLPHPGADGAVSGTAAVSGGVAFSVGSENRATPPPFLPEPPEPLATELATEADLETWRQQHAAWREQHEQWRRQQAGGEQAAYAEERARRAAERAAFRAEAARVRAERRASKPRTSVAFVAIALGAALVAATIVWLAFQPEAPERALPAAVLGAAAVAGLAMVVAGILRRRSGFLAAVAAVLLVIGGSGSVPYLLRDLTGPDRYVPLNQPDESIAQPFGYLTLEAGGNYDDPGISRIEKGTGAITIVVYPGIDVEFRTTGDRGSVTVNYWSGNGMELVRDEIVQARDGAFTWSYNDEDTSRTRTIVLDQQEVQVNIEVQRAER</sequence>
<feature type="domain" description="Phage shock protein PspC N-terminal" evidence="3">
    <location>
        <begin position="43"/>
        <end position="93"/>
    </location>
</feature>
<dbReference type="OrthoDB" id="7359894at2"/>
<evidence type="ECO:0000313" key="5">
    <source>
        <dbReference type="Proteomes" id="UP000298358"/>
    </source>
</evidence>
<feature type="transmembrane region" description="Helical" evidence="2">
    <location>
        <begin position="146"/>
        <end position="167"/>
    </location>
</feature>
<dbReference type="Proteomes" id="UP000298358">
    <property type="component" value="Unassembled WGS sequence"/>
</dbReference>
<dbReference type="AlphaFoldDB" id="A0A4Y9FX20"/>
<evidence type="ECO:0000259" key="3">
    <source>
        <dbReference type="Pfam" id="PF04024"/>
    </source>
</evidence>
<feature type="transmembrane region" description="Helical" evidence="2">
    <location>
        <begin position="107"/>
        <end position="126"/>
    </location>
</feature>
<keyword evidence="2" id="KW-1133">Transmembrane helix</keyword>
<feature type="transmembrane region" description="Helical" evidence="2">
    <location>
        <begin position="348"/>
        <end position="368"/>
    </location>
</feature>
<accession>A0A4Y9FX20</accession>
<dbReference type="EMBL" id="SPQB01000018">
    <property type="protein sequence ID" value="TFU32796.1"/>
    <property type="molecule type" value="Genomic_DNA"/>
</dbReference>
<keyword evidence="2" id="KW-0812">Transmembrane</keyword>
<feature type="transmembrane region" description="Helical" evidence="2">
    <location>
        <begin position="290"/>
        <end position="311"/>
    </location>
</feature>